<sequence length="390" mass="44662">MSGFESLPVELIAEILGELDLTSLILVSYLSRRLHAIASDPSLNPWRRPILRNLRLPLDELYETCLKTLSVRQTVPRHNWVEIISLARAEWLLFDATLPRLNEWEWEECFKRRFLPGWQKWKKENTSWQAAFLKILHRIWHRSHTICTADESWTRYIILRRNGVANELQSASRNFDPLTIFDDLKLQANLDHLPTRVRLAVELTDVRIIALGVLNKPRGPTTVNPNAQLFLHPPGIEKEVPEVPPPALSPNGTEGAVDNHDHPPIPVGECYCSSLERDIYQIYRKMTYPLPARCHAEYPFYTPSGEDKRWIVKEDLEEEGLSWVGPLMITVQVIGPRTKEPTTDHPLQDWDLVDGTGRSQYASFGWADLAAIAPWLDIPKKIDGAGLGNE</sequence>
<protein>
    <submittedName>
        <fullName evidence="1">Uncharacterized protein</fullName>
    </submittedName>
</protein>
<evidence type="ECO:0000313" key="2">
    <source>
        <dbReference type="Proteomes" id="UP001055072"/>
    </source>
</evidence>
<name>A0ACB8U453_9APHY</name>
<dbReference type="Proteomes" id="UP001055072">
    <property type="component" value="Unassembled WGS sequence"/>
</dbReference>
<gene>
    <name evidence="1" type="ORF">BDY19DRAFT_889736</name>
</gene>
<reference evidence="1" key="1">
    <citation type="journal article" date="2021" name="Environ. Microbiol.">
        <title>Gene family expansions and transcriptome signatures uncover fungal adaptations to wood decay.</title>
        <authorList>
            <person name="Hage H."/>
            <person name="Miyauchi S."/>
            <person name="Viragh M."/>
            <person name="Drula E."/>
            <person name="Min B."/>
            <person name="Chaduli D."/>
            <person name="Navarro D."/>
            <person name="Favel A."/>
            <person name="Norest M."/>
            <person name="Lesage-Meessen L."/>
            <person name="Balint B."/>
            <person name="Merenyi Z."/>
            <person name="de Eugenio L."/>
            <person name="Morin E."/>
            <person name="Martinez A.T."/>
            <person name="Baldrian P."/>
            <person name="Stursova M."/>
            <person name="Martinez M.J."/>
            <person name="Novotny C."/>
            <person name="Magnuson J.K."/>
            <person name="Spatafora J.W."/>
            <person name="Maurice S."/>
            <person name="Pangilinan J."/>
            <person name="Andreopoulos W."/>
            <person name="LaButti K."/>
            <person name="Hundley H."/>
            <person name="Na H."/>
            <person name="Kuo A."/>
            <person name="Barry K."/>
            <person name="Lipzen A."/>
            <person name="Henrissat B."/>
            <person name="Riley R."/>
            <person name="Ahrendt S."/>
            <person name="Nagy L.G."/>
            <person name="Grigoriev I.V."/>
            <person name="Martin F."/>
            <person name="Rosso M.N."/>
        </authorList>
    </citation>
    <scope>NUCLEOTIDE SEQUENCE</scope>
    <source>
        <strain evidence="1">CBS 384.51</strain>
    </source>
</reference>
<organism evidence="1 2">
    <name type="scientific">Irpex rosettiformis</name>
    <dbReference type="NCBI Taxonomy" id="378272"/>
    <lineage>
        <taxon>Eukaryota</taxon>
        <taxon>Fungi</taxon>
        <taxon>Dikarya</taxon>
        <taxon>Basidiomycota</taxon>
        <taxon>Agaricomycotina</taxon>
        <taxon>Agaricomycetes</taxon>
        <taxon>Polyporales</taxon>
        <taxon>Irpicaceae</taxon>
        <taxon>Irpex</taxon>
    </lineage>
</organism>
<comment type="caution">
    <text evidence="1">The sequence shown here is derived from an EMBL/GenBank/DDBJ whole genome shotgun (WGS) entry which is preliminary data.</text>
</comment>
<dbReference type="EMBL" id="MU274911">
    <property type="protein sequence ID" value="KAI0089061.1"/>
    <property type="molecule type" value="Genomic_DNA"/>
</dbReference>
<keyword evidence="2" id="KW-1185">Reference proteome</keyword>
<accession>A0ACB8U453</accession>
<proteinExistence type="predicted"/>
<evidence type="ECO:0000313" key="1">
    <source>
        <dbReference type="EMBL" id="KAI0089061.1"/>
    </source>
</evidence>